<proteinExistence type="predicted"/>
<keyword evidence="6" id="KW-1185">Reference proteome</keyword>
<keyword evidence="1" id="KW-0547">Nucleotide-binding</keyword>
<protein>
    <submittedName>
        <fullName evidence="5">ATPase components of ABC transporters with duplicated ATPase domains</fullName>
    </submittedName>
</protein>
<dbReference type="InterPro" id="IPR003439">
    <property type="entry name" value="ABC_transporter-like_ATP-bd"/>
</dbReference>
<name>A0A1M5X5W3_9FIRM</name>
<dbReference type="Gene3D" id="3.40.50.300">
    <property type="entry name" value="P-loop containing nucleotide triphosphate hydrolases"/>
    <property type="match status" value="2"/>
</dbReference>
<sequence>MLQIKNLTISLKKDLRTILSDFSFTLNDGDKAVIIGEEGNGKSTLLKLICDPGLVDGYAEHTGEIVKHGTRLGYLAQELSDGEKALAVCDYFSAVPDFYDQTPKELSSIAGRLGLSKDLFYADQRVGALSGGERVKLQLARLLIEQPDVLLLDEPSNDIDIETLEWLENFIKTCALPVLFVSHDETLIEKTANVIIHIEQVRRKTMPRYTVAKLPYREYVETRLNRLTHQEQMAREEKRALDDKLERFQRIQQTVEHRQETISRGDPHGGQLLKKKMKAVKSLEKRIERESSEMTQLPDVEEAILMRFEDSASVPNGKTILDFHLDTLTVEGRVLSKDIRLNVTGPEKICIIGKNGAGKTTLLRLLAEELLARRDIKCGYMPQNYEELLDLSVTPVEFLNHTGEKAERTKIRSYLGSMKYTSDEMEHTVGELSGGQKAKLMFVKMILDGCNVLVLDEPTRNFSPMSNPVIRDVLKSYRGAIISVSHDRKYIDEVSAKVYRLTENGLENADKLVINRKE</sequence>
<evidence type="ECO:0000259" key="4">
    <source>
        <dbReference type="PROSITE" id="PS50893"/>
    </source>
</evidence>
<accession>A0A1M5X5W3</accession>
<keyword evidence="2" id="KW-0067">ATP-binding</keyword>
<dbReference type="AlphaFoldDB" id="A0A1M5X5W3"/>
<dbReference type="EMBL" id="FQXV01000004">
    <property type="protein sequence ID" value="SHH95230.1"/>
    <property type="molecule type" value="Genomic_DNA"/>
</dbReference>
<dbReference type="SUPFAM" id="SSF52540">
    <property type="entry name" value="P-loop containing nucleoside triphosphate hydrolases"/>
    <property type="match status" value="2"/>
</dbReference>
<dbReference type="InterPro" id="IPR017871">
    <property type="entry name" value="ABC_transporter-like_CS"/>
</dbReference>
<dbReference type="GO" id="GO:0005524">
    <property type="term" value="F:ATP binding"/>
    <property type="evidence" value="ECO:0007669"/>
    <property type="project" value="UniProtKB-KW"/>
</dbReference>
<evidence type="ECO:0000256" key="1">
    <source>
        <dbReference type="ARBA" id="ARBA00022741"/>
    </source>
</evidence>
<dbReference type="PANTHER" id="PTHR42855:SF1">
    <property type="entry name" value="ABC TRANSPORTER DOMAIN-CONTAINING PROTEIN"/>
    <property type="match status" value="1"/>
</dbReference>
<dbReference type="InterPro" id="IPR003593">
    <property type="entry name" value="AAA+_ATPase"/>
</dbReference>
<evidence type="ECO:0000313" key="5">
    <source>
        <dbReference type="EMBL" id="SHH95230.1"/>
    </source>
</evidence>
<dbReference type="Proteomes" id="UP000183995">
    <property type="component" value="Unassembled WGS sequence"/>
</dbReference>
<reference evidence="5 6" key="1">
    <citation type="submission" date="2016-11" db="EMBL/GenBank/DDBJ databases">
        <authorList>
            <person name="Jaros S."/>
            <person name="Januszkiewicz K."/>
            <person name="Wedrychowicz H."/>
        </authorList>
    </citation>
    <scope>NUCLEOTIDE SEQUENCE [LARGE SCALE GENOMIC DNA]</scope>
    <source>
        <strain evidence="5 6">DSM 10068</strain>
    </source>
</reference>
<dbReference type="PANTHER" id="PTHR42855">
    <property type="entry name" value="ABC TRANSPORTER ATP-BINDING SUBUNIT"/>
    <property type="match status" value="1"/>
</dbReference>
<dbReference type="STRING" id="1123282.SAMN02745823_01638"/>
<dbReference type="InterPro" id="IPR051309">
    <property type="entry name" value="ABCF_ATPase"/>
</dbReference>
<dbReference type="PROSITE" id="PS50893">
    <property type="entry name" value="ABC_TRANSPORTER_2"/>
    <property type="match status" value="1"/>
</dbReference>
<organism evidence="5 6">
    <name type="scientific">Sporobacter termitidis DSM 10068</name>
    <dbReference type="NCBI Taxonomy" id="1123282"/>
    <lineage>
        <taxon>Bacteria</taxon>
        <taxon>Bacillati</taxon>
        <taxon>Bacillota</taxon>
        <taxon>Clostridia</taxon>
        <taxon>Eubacteriales</taxon>
        <taxon>Oscillospiraceae</taxon>
        <taxon>Sporobacter</taxon>
    </lineage>
</organism>
<dbReference type="OrthoDB" id="9801441at2"/>
<feature type="coiled-coil region" evidence="3">
    <location>
        <begin position="224"/>
        <end position="293"/>
    </location>
</feature>
<evidence type="ECO:0000256" key="2">
    <source>
        <dbReference type="ARBA" id="ARBA00022840"/>
    </source>
</evidence>
<dbReference type="SMART" id="SM00382">
    <property type="entry name" value="AAA"/>
    <property type="match status" value="2"/>
</dbReference>
<evidence type="ECO:0000313" key="6">
    <source>
        <dbReference type="Proteomes" id="UP000183995"/>
    </source>
</evidence>
<dbReference type="Pfam" id="PF00005">
    <property type="entry name" value="ABC_tran"/>
    <property type="match status" value="2"/>
</dbReference>
<feature type="domain" description="ABC transporter" evidence="4">
    <location>
        <begin position="2"/>
        <end position="224"/>
    </location>
</feature>
<dbReference type="CDD" id="cd03221">
    <property type="entry name" value="ABCF_EF-3"/>
    <property type="match status" value="1"/>
</dbReference>
<dbReference type="PROSITE" id="PS00211">
    <property type="entry name" value="ABC_TRANSPORTER_1"/>
    <property type="match status" value="2"/>
</dbReference>
<evidence type="ECO:0000256" key="3">
    <source>
        <dbReference type="SAM" id="Coils"/>
    </source>
</evidence>
<gene>
    <name evidence="5" type="ORF">SAMN02745823_01638</name>
</gene>
<dbReference type="InterPro" id="IPR027417">
    <property type="entry name" value="P-loop_NTPase"/>
</dbReference>
<dbReference type="RefSeq" id="WP_073077573.1">
    <property type="nucleotide sequence ID" value="NZ_FQXV01000004.1"/>
</dbReference>
<dbReference type="GO" id="GO:0016887">
    <property type="term" value="F:ATP hydrolysis activity"/>
    <property type="evidence" value="ECO:0007669"/>
    <property type="project" value="InterPro"/>
</dbReference>
<keyword evidence="3" id="KW-0175">Coiled coil</keyword>